<feature type="domain" description="2-isopropylmalate synthase LeuA allosteric (dimerisation)" evidence="2">
    <location>
        <begin position="28"/>
        <end position="157"/>
    </location>
</feature>
<dbReference type="KEGG" id="many:MANY_02920"/>
<sequence>MNPITTIAAERSPQFCAPLPRGVREDAEALSWDAFTARYSPSGGPLRLGAWESEQTGRSSTRLGPQACTFRATLAVGDRIDTATVQASGPLAALTAMLHERGIGVEMTSFHQLRSGSAVATFVRGGDGRAHQWAMGWAEDATQSALRAVIACANRLLSTAETADWARKAE</sequence>
<keyword evidence="4" id="KW-1185">Reference proteome</keyword>
<organism evidence="3 4">
    <name type="scientific">Mycolicibacterium anyangense</name>
    <dbReference type="NCBI Taxonomy" id="1431246"/>
    <lineage>
        <taxon>Bacteria</taxon>
        <taxon>Bacillati</taxon>
        <taxon>Actinomycetota</taxon>
        <taxon>Actinomycetes</taxon>
        <taxon>Mycobacteriales</taxon>
        <taxon>Mycobacteriaceae</taxon>
        <taxon>Mycolicibacterium</taxon>
    </lineage>
</organism>
<protein>
    <recommendedName>
        <fullName evidence="2">2-isopropylmalate synthase LeuA allosteric (dimerisation) domain-containing protein</fullName>
    </recommendedName>
</protein>
<dbReference type="SUPFAM" id="SSF110921">
    <property type="entry name" value="2-isopropylmalate synthase LeuA, allosteric (dimerisation) domain"/>
    <property type="match status" value="1"/>
</dbReference>
<dbReference type="InterPro" id="IPR013709">
    <property type="entry name" value="2-isopropylmalate_synth_dimer"/>
</dbReference>
<dbReference type="Proteomes" id="UP000467249">
    <property type="component" value="Chromosome"/>
</dbReference>
<evidence type="ECO:0000256" key="1">
    <source>
        <dbReference type="ARBA" id="ARBA00022679"/>
    </source>
</evidence>
<dbReference type="GO" id="GO:0003852">
    <property type="term" value="F:2-isopropylmalate synthase activity"/>
    <property type="evidence" value="ECO:0007669"/>
    <property type="project" value="InterPro"/>
</dbReference>
<proteinExistence type="predicted"/>
<name>A0A6N4W2Q4_9MYCO</name>
<dbReference type="AlphaFoldDB" id="A0A6N4W2Q4"/>
<evidence type="ECO:0000313" key="3">
    <source>
        <dbReference type="EMBL" id="BBZ74955.1"/>
    </source>
</evidence>
<dbReference type="GO" id="GO:0009098">
    <property type="term" value="P:L-leucine biosynthetic process"/>
    <property type="evidence" value="ECO:0007669"/>
    <property type="project" value="InterPro"/>
</dbReference>
<dbReference type="InterPro" id="IPR036230">
    <property type="entry name" value="LeuA_allosteric_dom_sf"/>
</dbReference>
<dbReference type="EMBL" id="AP022620">
    <property type="protein sequence ID" value="BBZ74955.1"/>
    <property type="molecule type" value="Genomic_DNA"/>
</dbReference>
<keyword evidence="1" id="KW-0808">Transferase</keyword>
<dbReference type="SMART" id="SM00917">
    <property type="entry name" value="LeuA_dimer"/>
    <property type="match status" value="1"/>
</dbReference>
<gene>
    <name evidence="3" type="ORF">MANY_02920</name>
</gene>
<reference evidence="3 4" key="1">
    <citation type="journal article" date="2019" name="Emerg. Microbes Infect.">
        <title>Comprehensive subspecies identification of 175 nontuberculous mycobacteria species based on 7547 genomic profiles.</title>
        <authorList>
            <person name="Matsumoto Y."/>
            <person name="Kinjo T."/>
            <person name="Motooka D."/>
            <person name="Nabeya D."/>
            <person name="Jung N."/>
            <person name="Uechi K."/>
            <person name="Horii T."/>
            <person name="Iida T."/>
            <person name="Fujita J."/>
            <person name="Nakamura S."/>
        </authorList>
    </citation>
    <scope>NUCLEOTIDE SEQUENCE [LARGE SCALE GENOMIC DNA]</scope>
    <source>
        <strain evidence="3 4">JCM 30275</strain>
    </source>
</reference>
<evidence type="ECO:0000259" key="2">
    <source>
        <dbReference type="SMART" id="SM00917"/>
    </source>
</evidence>
<dbReference type="RefSeq" id="WP_163802581.1">
    <property type="nucleotide sequence ID" value="NZ_AP022620.1"/>
</dbReference>
<dbReference type="Gene3D" id="3.30.160.270">
    <property type="match status" value="1"/>
</dbReference>
<accession>A0A6N4W2Q4</accession>
<evidence type="ECO:0000313" key="4">
    <source>
        <dbReference type="Proteomes" id="UP000467249"/>
    </source>
</evidence>